<evidence type="ECO:0000313" key="2">
    <source>
        <dbReference type="EMBL" id="KAG7471330.1"/>
    </source>
</evidence>
<feature type="compositionally biased region" description="Low complexity" evidence="1">
    <location>
        <begin position="75"/>
        <end position="87"/>
    </location>
</feature>
<keyword evidence="3" id="KW-1185">Reference proteome</keyword>
<feature type="region of interest" description="Disordered" evidence="1">
    <location>
        <begin position="50"/>
        <end position="87"/>
    </location>
</feature>
<organism evidence="2 3">
    <name type="scientific">Megalops atlanticus</name>
    <name type="common">Tarpon</name>
    <name type="synonym">Clupea gigantea</name>
    <dbReference type="NCBI Taxonomy" id="7932"/>
    <lineage>
        <taxon>Eukaryota</taxon>
        <taxon>Metazoa</taxon>
        <taxon>Chordata</taxon>
        <taxon>Craniata</taxon>
        <taxon>Vertebrata</taxon>
        <taxon>Euteleostomi</taxon>
        <taxon>Actinopterygii</taxon>
        <taxon>Neopterygii</taxon>
        <taxon>Teleostei</taxon>
        <taxon>Elopiformes</taxon>
        <taxon>Megalopidae</taxon>
        <taxon>Megalops</taxon>
    </lineage>
</organism>
<reference evidence="2" key="1">
    <citation type="submission" date="2021-01" db="EMBL/GenBank/DDBJ databases">
        <authorList>
            <person name="Zahm M."/>
            <person name="Roques C."/>
            <person name="Cabau C."/>
            <person name="Klopp C."/>
            <person name="Donnadieu C."/>
            <person name="Jouanno E."/>
            <person name="Lampietro C."/>
            <person name="Louis A."/>
            <person name="Herpin A."/>
            <person name="Echchiki A."/>
            <person name="Berthelot C."/>
            <person name="Parey E."/>
            <person name="Roest-Crollius H."/>
            <person name="Braasch I."/>
            <person name="Postlethwait J."/>
            <person name="Bobe J."/>
            <person name="Montfort J."/>
            <person name="Bouchez O."/>
            <person name="Begum T."/>
            <person name="Mejri S."/>
            <person name="Adams A."/>
            <person name="Chen W.-J."/>
            <person name="Guiguen Y."/>
        </authorList>
    </citation>
    <scope>NUCLEOTIDE SEQUENCE</scope>
    <source>
        <strain evidence="2">YG-15Mar2019-1</strain>
        <tissue evidence="2">Brain</tissue>
    </source>
</reference>
<evidence type="ECO:0000256" key="1">
    <source>
        <dbReference type="SAM" id="MobiDB-lite"/>
    </source>
</evidence>
<protein>
    <submittedName>
        <fullName evidence="2">Uncharacterized protein</fullName>
    </submittedName>
</protein>
<sequence>MTAYLNKQPSCCRDAESRSMELALGEGPCACMWRHAPHAPHAYGYASHTLPSSSGATLPRQRSRLTTSRSEGTWRSPGRAAPRARGGSCDWWSDCGCNHGAWQDPYQVNRAPRGWPGRCPSFRGGLDGYRC</sequence>
<dbReference type="AlphaFoldDB" id="A0A9D3T5Y4"/>
<comment type="caution">
    <text evidence="2">The sequence shown here is derived from an EMBL/GenBank/DDBJ whole genome shotgun (WGS) entry which is preliminary data.</text>
</comment>
<feature type="compositionally biased region" description="Polar residues" evidence="1">
    <location>
        <begin position="64"/>
        <end position="73"/>
    </location>
</feature>
<accession>A0A9D3T5Y4</accession>
<proteinExistence type="predicted"/>
<gene>
    <name evidence="2" type="ORF">MATL_G00123430</name>
</gene>
<name>A0A9D3T5Y4_MEGAT</name>
<dbReference type="EMBL" id="JAFDVH010000009">
    <property type="protein sequence ID" value="KAG7471330.1"/>
    <property type="molecule type" value="Genomic_DNA"/>
</dbReference>
<dbReference type="OrthoDB" id="10443220at2759"/>
<dbReference type="Proteomes" id="UP001046870">
    <property type="component" value="Chromosome 9"/>
</dbReference>
<evidence type="ECO:0000313" key="3">
    <source>
        <dbReference type="Proteomes" id="UP001046870"/>
    </source>
</evidence>